<dbReference type="Proteomes" id="UP000294739">
    <property type="component" value="Unassembled WGS sequence"/>
</dbReference>
<dbReference type="HAMAP" id="MF_00265">
    <property type="entry name" value="VapC_Nob1"/>
    <property type="match status" value="1"/>
</dbReference>
<dbReference type="InterPro" id="IPR022907">
    <property type="entry name" value="VapC_family"/>
</dbReference>
<evidence type="ECO:0000256" key="6">
    <source>
        <dbReference type="HAMAP-Rule" id="MF_00265"/>
    </source>
</evidence>
<dbReference type="CDD" id="cd09873">
    <property type="entry name" value="PIN_Pae0151-like"/>
    <property type="match status" value="1"/>
</dbReference>
<dbReference type="InterPro" id="IPR002716">
    <property type="entry name" value="PIN_dom"/>
</dbReference>
<evidence type="ECO:0000256" key="5">
    <source>
        <dbReference type="ARBA" id="ARBA00022842"/>
    </source>
</evidence>
<evidence type="ECO:0000256" key="4">
    <source>
        <dbReference type="ARBA" id="ARBA00022801"/>
    </source>
</evidence>
<dbReference type="Gene3D" id="3.40.50.1010">
    <property type="entry name" value="5'-nuclease"/>
    <property type="match status" value="1"/>
</dbReference>
<keyword evidence="1 6" id="KW-1277">Toxin-antitoxin system</keyword>
<dbReference type="InterPro" id="IPR051619">
    <property type="entry name" value="TypeII_TA_RNase_PINc/VapC"/>
</dbReference>
<dbReference type="AlphaFoldDB" id="A0A4R5CW36"/>
<name>A0A4R5CW36_9ACTN</name>
<protein>
    <recommendedName>
        <fullName evidence="6">Ribonuclease VapC</fullName>
        <shortName evidence="6">RNase VapC</shortName>
        <ecNumber evidence="6">3.1.-.-</ecNumber>
    </recommendedName>
    <alternativeName>
        <fullName evidence="6">Toxin VapC</fullName>
    </alternativeName>
</protein>
<keyword evidence="2 6" id="KW-0540">Nuclease</keyword>
<dbReference type="GO" id="GO:0000287">
    <property type="term" value="F:magnesium ion binding"/>
    <property type="evidence" value="ECO:0007669"/>
    <property type="project" value="UniProtKB-UniRule"/>
</dbReference>
<feature type="binding site" evidence="6">
    <location>
        <position position="4"/>
    </location>
    <ligand>
        <name>Mg(2+)</name>
        <dbReference type="ChEBI" id="CHEBI:18420"/>
    </ligand>
</feature>
<sequence>MVVDASAMVDLVVPTERADAVARTIEGRALHAPAHLDAELLSAFGRLHRAGALSEDDVAEIIDIVRRMPVVRHPVPELLEAAWKHRHDTRLTDALYLALAKQLDLALVTTDARLARSSSASNVVVPLEG</sequence>
<feature type="domain" description="PIN" evidence="7">
    <location>
        <begin position="1"/>
        <end position="116"/>
    </location>
</feature>
<dbReference type="OrthoDB" id="4377304at2"/>
<keyword evidence="3 6" id="KW-0479">Metal-binding</keyword>
<dbReference type="PANTHER" id="PTHR35901">
    <property type="entry name" value="RIBONUCLEASE VAPC3"/>
    <property type="match status" value="1"/>
</dbReference>
<dbReference type="GO" id="GO:0090729">
    <property type="term" value="F:toxin activity"/>
    <property type="evidence" value="ECO:0007669"/>
    <property type="project" value="UniProtKB-KW"/>
</dbReference>
<dbReference type="EC" id="3.1.-.-" evidence="6"/>
<evidence type="ECO:0000256" key="3">
    <source>
        <dbReference type="ARBA" id="ARBA00022723"/>
    </source>
</evidence>
<dbReference type="InterPro" id="IPR044153">
    <property type="entry name" value="PIN_Pae0151-like"/>
</dbReference>
<keyword evidence="4 6" id="KW-0378">Hydrolase</keyword>
<comment type="caution">
    <text evidence="8">The sequence shown here is derived from an EMBL/GenBank/DDBJ whole genome shotgun (WGS) entry which is preliminary data.</text>
</comment>
<dbReference type="GO" id="GO:0004540">
    <property type="term" value="F:RNA nuclease activity"/>
    <property type="evidence" value="ECO:0007669"/>
    <property type="project" value="InterPro"/>
</dbReference>
<evidence type="ECO:0000313" key="8">
    <source>
        <dbReference type="EMBL" id="TDE02023.1"/>
    </source>
</evidence>
<gene>
    <name evidence="6" type="primary">vapC</name>
    <name evidence="8" type="ORF">E1269_22495</name>
</gene>
<accession>A0A4R5CW36</accession>
<evidence type="ECO:0000259" key="7">
    <source>
        <dbReference type="Pfam" id="PF01850"/>
    </source>
</evidence>
<dbReference type="EMBL" id="SMKZ01000038">
    <property type="protein sequence ID" value="TDE02023.1"/>
    <property type="molecule type" value="Genomic_DNA"/>
</dbReference>
<comment type="function">
    <text evidence="6">Toxic component of a toxin-antitoxin (TA) system. An RNase.</text>
</comment>
<organism evidence="8 9">
    <name type="scientific">Jiangella asiatica</name>
    <dbReference type="NCBI Taxonomy" id="2530372"/>
    <lineage>
        <taxon>Bacteria</taxon>
        <taxon>Bacillati</taxon>
        <taxon>Actinomycetota</taxon>
        <taxon>Actinomycetes</taxon>
        <taxon>Jiangellales</taxon>
        <taxon>Jiangellaceae</taxon>
        <taxon>Jiangella</taxon>
    </lineage>
</organism>
<keyword evidence="9" id="KW-1185">Reference proteome</keyword>
<evidence type="ECO:0000256" key="2">
    <source>
        <dbReference type="ARBA" id="ARBA00022722"/>
    </source>
</evidence>
<keyword evidence="6" id="KW-0800">Toxin</keyword>
<dbReference type="GO" id="GO:0016787">
    <property type="term" value="F:hydrolase activity"/>
    <property type="evidence" value="ECO:0007669"/>
    <property type="project" value="UniProtKB-KW"/>
</dbReference>
<dbReference type="InterPro" id="IPR029060">
    <property type="entry name" value="PIN-like_dom_sf"/>
</dbReference>
<dbReference type="SUPFAM" id="SSF88723">
    <property type="entry name" value="PIN domain-like"/>
    <property type="match status" value="1"/>
</dbReference>
<feature type="binding site" evidence="6">
    <location>
        <position position="93"/>
    </location>
    <ligand>
        <name>Mg(2+)</name>
        <dbReference type="ChEBI" id="CHEBI:18420"/>
    </ligand>
</feature>
<keyword evidence="5 6" id="KW-0460">Magnesium</keyword>
<dbReference type="PANTHER" id="PTHR35901:SF1">
    <property type="entry name" value="EXONUCLEASE VAPC9"/>
    <property type="match status" value="1"/>
</dbReference>
<evidence type="ECO:0000313" key="9">
    <source>
        <dbReference type="Proteomes" id="UP000294739"/>
    </source>
</evidence>
<reference evidence="8 9" key="1">
    <citation type="submission" date="2019-03" db="EMBL/GenBank/DDBJ databases">
        <title>Draft genome sequences of novel Actinobacteria.</title>
        <authorList>
            <person name="Sahin N."/>
            <person name="Ay H."/>
            <person name="Saygin H."/>
        </authorList>
    </citation>
    <scope>NUCLEOTIDE SEQUENCE [LARGE SCALE GENOMIC DNA]</scope>
    <source>
        <strain evidence="8 9">5K138</strain>
    </source>
</reference>
<proteinExistence type="inferred from homology"/>
<comment type="cofactor">
    <cofactor evidence="6">
        <name>Mg(2+)</name>
        <dbReference type="ChEBI" id="CHEBI:18420"/>
    </cofactor>
</comment>
<dbReference type="Pfam" id="PF01850">
    <property type="entry name" value="PIN"/>
    <property type="match status" value="1"/>
</dbReference>
<dbReference type="InParanoid" id="A0A4R5CW36"/>
<comment type="similarity">
    <text evidence="6">Belongs to the PINc/VapC protein family.</text>
</comment>
<evidence type="ECO:0000256" key="1">
    <source>
        <dbReference type="ARBA" id="ARBA00022649"/>
    </source>
</evidence>